<gene>
    <name evidence="1" type="ORF">SAMN05421810_110152</name>
</gene>
<keyword evidence="2" id="KW-1185">Reference proteome</keyword>
<accession>A0A1I5ZVH8</accession>
<dbReference type="STRING" id="587909.SAMN05421810_110152"/>
<reference evidence="2" key="1">
    <citation type="submission" date="2016-10" db="EMBL/GenBank/DDBJ databases">
        <authorList>
            <person name="Varghese N."/>
            <person name="Submissions S."/>
        </authorList>
    </citation>
    <scope>NUCLEOTIDE SEQUENCE [LARGE SCALE GENOMIC DNA]</scope>
    <source>
        <strain evidence="2">CGMCC 4.5579</strain>
    </source>
</reference>
<dbReference type="OrthoDB" id="5195799at2"/>
<name>A0A1I5ZVH8_9PSEU</name>
<evidence type="ECO:0000313" key="2">
    <source>
        <dbReference type="Proteomes" id="UP000198727"/>
    </source>
</evidence>
<organism evidence="1 2">
    <name type="scientific">Amycolatopsis arida</name>
    <dbReference type="NCBI Taxonomy" id="587909"/>
    <lineage>
        <taxon>Bacteria</taxon>
        <taxon>Bacillati</taxon>
        <taxon>Actinomycetota</taxon>
        <taxon>Actinomycetes</taxon>
        <taxon>Pseudonocardiales</taxon>
        <taxon>Pseudonocardiaceae</taxon>
        <taxon>Amycolatopsis</taxon>
    </lineage>
</organism>
<protein>
    <recommendedName>
        <fullName evidence="3">Asp23 family, cell envelope-related function</fullName>
    </recommendedName>
</protein>
<dbReference type="AlphaFoldDB" id="A0A1I5ZVH8"/>
<evidence type="ECO:0000313" key="1">
    <source>
        <dbReference type="EMBL" id="SFQ60247.1"/>
    </source>
</evidence>
<evidence type="ECO:0008006" key="3">
    <source>
        <dbReference type="Google" id="ProtNLM"/>
    </source>
</evidence>
<dbReference type="RefSeq" id="WP_092535141.1">
    <property type="nucleotide sequence ID" value="NZ_FOWW01000010.1"/>
</dbReference>
<dbReference type="Proteomes" id="UP000198727">
    <property type="component" value="Unassembled WGS sequence"/>
</dbReference>
<proteinExistence type="predicted"/>
<sequence>MATRGAGTDEGPAEDPAETIAREVLAHPAVVRLDGGPLGVVATHLPGRRVTGVRVPDDGAPVEVGVVLRLGEPLPELTEQVRHRVRGVVGTVPVDIVVSDVVEPEPATGGER</sequence>
<dbReference type="EMBL" id="FOWW01000010">
    <property type="protein sequence ID" value="SFQ60247.1"/>
    <property type="molecule type" value="Genomic_DNA"/>
</dbReference>